<dbReference type="EMBL" id="JFHC01000076">
    <property type="protein sequence ID" value="KDR38786.1"/>
    <property type="molecule type" value="Genomic_DNA"/>
</dbReference>
<reference evidence="1 2" key="1">
    <citation type="submission" date="2014-03" db="EMBL/GenBank/DDBJ databases">
        <title>Draft Genome Sequences of Four Burkholderia Strains.</title>
        <authorList>
            <person name="Liu X.Y."/>
            <person name="Li C.X."/>
            <person name="Xu J.H."/>
        </authorList>
    </citation>
    <scope>NUCLEOTIDE SEQUENCE [LARGE SCALE GENOMIC DNA]</scope>
    <source>
        <strain evidence="1 2">DSM 50014</strain>
    </source>
</reference>
<proteinExistence type="predicted"/>
<accession>A0A069PNA4</accession>
<name>A0A069PNA4_9BURK</name>
<keyword evidence="2" id="KW-1185">Reference proteome</keyword>
<dbReference type="Proteomes" id="UP000027466">
    <property type="component" value="Unassembled WGS sequence"/>
</dbReference>
<protein>
    <submittedName>
        <fullName evidence="1">Uncharacterized protein</fullName>
    </submittedName>
</protein>
<sequence length="60" mass="6608">MYSVGTDGVGSSFLKALSLIVATDRHRKAEANEERDQRQCGCLDEVEILAVLLRKHGYAS</sequence>
<organism evidence="1 2">
    <name type="scientific">Caballeronia glathei</name>
    <dbReference type="NCBI Taxonomy" id="60547"/>
    <lineage>
        <taxon>Bacteria</taxon>
        <taxon>Pseudomonadati</taxon>
        <taxon>Pseudomonadota</taxon>
        <taxon>Betaproteobacteria</taxon>
        <taxon>Burkholderiales</taxon>
        <taxon>Burkholderiaceae</taxon>
        <taxon>Caballeronia</taxon>
    </lineage>
</organism>
<dbReference type="AlphaFoldDB" id="A0A069PNA4"/>
<evidence type="ECO:0000313" key="1">
    <source>
        <dbReference type="EMBL" id="KDR38786.1"/>
    </source>
</evidence>
<comment type="caution">
    <text evidence="1">The sequence shown here is derived from an EMBL/GenBank/DDBJ whole genome shotgun (WGS) entry which is preliminary data.</text>
</comment>
<evidence type="ECO:0000313" key="2">
    <source>
        <dbReference type="Proteomes" id="UP000027466"/>
    </source>
</evidence>
<gene>
    <name evidence="1" type="ORF">BG61_37370</name>
</gene>